<evidence type="ECO:0000259" key="1">
    <source>
        <dbReference type="Pfam" id="PF18863"/>
    </source>
</evidence>
<organism evidence="2 3">
    <name type="scientific">Candidatus Nitronereus thalassa</name>
    <dbReference type="NCBI Taxonomy" id="3020898"/>
    <lineage>
        <taxon>Bacteria</taxon>
        <taxon>Pseudomonadati</taxon>
        <taxon>Nitrospirota</taxon>
        <taxon>Nitrospiria</taxon>
        <taxon>Nitrospirales</taxon>
        <taxon>Nitrospiraceae</taxon>
        <taxon>Candidatus Nitronereus</taxon>
    </lineage>
</organism>
<reference evidence="2 3" key="1">
    <citation type="journal article" date="2023" name="ISME J.">
        <title>Cultivation and genomic characterization of novel and ubiquitous marine nitrite-oxidizing bacteria from the Nitrospirales.</title>
        <authorList>
            <person name="Mueller A.J."/>
            <person name="Daebeler A."/>
            <person name="Herbold C.W."/>
            <person name="Kirkegaard R.H."/>
            <person name="Daims H."/>
        </authorList>
    </citation>
    <scope>NUCLEOTIDE SEQUENCE [LARGE SCALE GENOMIC DNA]</scope>
    <source>
        <strain evidence="2 3">EB</strain>
    </source>
</reference>
<comment type="caution">
    <text evidence="2">The sequence shown here is derived from an EMBL/GenBank/DDBJ whole genome shotgun (WGS) entry which is preliminary data.</text>
</comment>
<evidence type="ECO:0000313" key="3">
    <source>
        <dbReference type="Proteomes" id="UP001250932"/>
    </source>
</evidence>
<proteinExistence type="predicted"/>
<accession>A0ABU3K933</accession>
<name>A0ABU3K933_9BACT</name>
<gene>
    <name evidence="2" type="ORF">PPG34_10975</name>
</gene>
<dbReference type="RefSeq" id="WP_313833339.1">
    <property type="nucleotide sequence ID" value="NZ_JAQOUE010000001.1"/>
</dbReference>
<feature type="domain" description="HEPN AbiJ-N-terminal" evidence="1">
    <location>
        <begin position="2"/>
        <end position="178"/>
    </location>
</feature>
<dbReference type="Proteomes" id="UP001250932">
    <property type="component" value="Unassembled WGS sequence"/>
</dbReference>
<dbReference type="InterPro" id="IPR049503">
    <property type="entry name" value="AbiJ_NTD4"/>
</dbReference>
<keyword evidence="3" id="KW-1185">Reference proteome</keyword>
<sequence>MEYFSDQEHGSKARTEDVILPSVWGGIVAAVKGLISTGAFGEHFPEVCLDGTLPVGTDESAFSLAIQAEIPELEWPLKTTQRQQEGYRWEEIPYSPSELVVLDFVQFCYLHVSKPIQGTYHEWHKHYHLSFDSQTGKDEFRQKINRIFSRNGVSYELKQDGNIIRLAPAVLREELESANFSTGDGTLNQMLEEARRKFLDPNPTIRREAVERLWDSWERLKSIEVPLDKKDSISQLLDKAAAEEKFRGLLEEEARKLSDIGNTFHIRHSEVTQTAINEPLHIDYLFHRLFSMILLLIRARNI</sequence>
<protein>
    <recommendedName>
        <fullName evidence="1">HEPN AbiJ-N-terminal domain-containing protein</fullName>
    </recommendedName>
</protein>
<dbReference type="EMBL" id="JAQOUE010000001">
    <property type="protein sequence ID" value="MDT7042877.1"/>
    <property type="molecule type" value="Genomic_DNA"/>
</dbReference>
<evidence type="ECO:0000313" key="2">
    <source>
        <dbReference type="EMBL" id="MDT7042877.1"/>
    </source>
</evidence>
<dbReference type="Pfam" id="PF18863">
    <property type="entry name" value="AbiJ_NTD4"/>
    <property type="match status" value="1"/>
</dbReference>